<sequence length="51" mass="6236">MRWRRESRYIIVQCYVINKRSDDHSRSRVATQGQMKVEQVEMTIPKVRQIE</sequence>
<evidence type="ECO:0000313" key="1">
    <source>
        <dbReference type="EMBL" id="OAY23767.1"/>
    </source>
</evidence>
<accession>A0A2C9U211</accession>
<gene>
    <name evidence="1" type="ORF">MANES_18G105500</name>
</gene>
<name>A0A2C9U211_MANES</name>
<protein>
    <submittedName>
        <fullName evidence="1">Uncharacterized protein</fullName>
    </submittedName>
</protein>
<reference evidence="1" key="1">
    <citation type="submission" date="2016-02" db="EMBL/GenBank/DDBJ databases">
        <title>WGS assembly of Manihot esculenta.</title>
        <authorList>
            <person name="Bredeson J.V."/>
            <person name="Prochnik S.E."/>
            <person name="Lyons J.B."/>
            <person name="Schmutz J."/>
            <person name="Grimwood J."/>
            <person name="Vrebalov J."/>
            <person name="Bart R.S."/>
            <person name="Amuge T."/>
            <person name="Ferguson M.E."/>
            <person name="Green R."/>
            <person name="Putnam N."/>
            <person name="Stites J."/>
            <person name="Rounsley S."/>
            <person name="Rokhsar D.S."/>
        </authorList>
    </citation>
    <scope>NUCLEOTIDE SEQUENCE [LARGE SCALE GENOMIC DNA]</scope>
    <source>
        <tissue evidence="1">Leaf</tissue>
    </source>
</reference>
<dbReference type="AlphaFoldDB" id="A0A2C9U211"/>
<dbReference type="EMBL" id="CM004404">
    <property type="protein sequence ID" value="OAY23767.1"/>
    <property type="molecule type" value="Genomic_DNA"/>
</dbReference>
<organism evidence="1">
    <name type="scientific">Manihot esculenta</name>
    <name type="common">Cassava</name>
    <name type="synonym">Jatropha manihot</name>
    <dbReference type="NCBI Taxonomy" id="3983"/>
    <lineage>
        <taxon>Eukaryota</taxon>
        <taxon>Viridiplantae</taxon>
        <taxon>Streptophyta</taxon>
        <taxon>Embryophyta</taxon>
        <taxon>Tracheophyta</taxon>
        <taxon>Spermatophyta</taxon>
        <taxon>Magnoliopsida</taxon>
        <taxon>eudicotyledons</taxon>
        <taxon>Gunneridae</taxon>
        <taxon>Pentapetalae</taxon>
        <taxon>rosids</taxon>
        <taxon>fabids</taxon>
        <taxon>Malpighiales</taxon>
        <taxon>Euphorbiaceae</taxon>
        <taxon>Crotonoideae</taxon>
        <taxon>Manihoteae</taxon>
        <taxon>Manihot</taxon>
    </lineage>
</organism>
<proteinExistence type="predicted"/>